<dbReference type="GO" id="GO:0032357">
    <property type="term" value="F:oxidized purine DNA binding"/>
    <property type="evidence" value="ECO:0007669"/>
    <property type="project" value="TreeGrafter"/>
</dbReference>
<dbReference type="PANTHER" id="PTHR42944">
    <property type="entry name" value="ADENINE DNA GLYCOSYLASE"/>
    <property type="match status" value="1"/>
</dbReference>
<evidence type="ECO:0000259" key="10">
    <source>
        <dbReference type="SMART" id="SM00478"/>
    </source>
</evidence>
<reference evidence="12" key="1">
    <citation type="journal article" date="2015" name="Microbiology">
        <title>Genome of Methanoregula boonei 6A8 reveals adaptations to oligotrophic peatland environments.</title>
        <authorList>
            <person name="Braeuer S."/>
            <person name="Cadillo-Quiroz H."/>
            <person name="Kyrpides N."/>
            <person name="Woyke T."/>
            <person name="Goodwin L."/>
            <person name="Detter C."/>
            <person name="Podell S."/>
            <person name="Yavitt J.B."/>
            <person name="Zinder S.H."/>
        </authorList>
    </citation>
    <scope>NUCLEOTIDE SEQUENCE [LARGE SCALE GENOMIC DNA]</scope>
    <source>
        <strain evidence="12">DSM 21154 / JCM 14090 / 6A8</strain>
    </source>
</reference>
<name>A7I7M6_METB6</name>
<evidence type="ECO:0000256" key="9">
    <source>
        <dbReference type="ARBA" id="ARBA00023295"/>
    </source>
</evidence>
<keyword evidence="12" id="KW-1185">Reference proteome</keyword>
<evidence type="ECO:0000256" key="3">
    <source>
        <dbReference type="ARBA" id="ARBA00022723"/>
    </source>
</evidence>
<dbReference type="InterPro" id="IPR003265">
    <property type="entry name" value="HhH-GPD_domain"/>
</dbReference>
<evidence type="ECO:0000256" key="8">
    <source>
        <dbReference type="ARBA" id="ARBA00023204"/>
    </source>
</evidence>
<evidence type="ECO:0000313" key="12">
    <source>
        <dbReference type="Proteomes" id="UP000002408"/>
    </source>
</evidence>
<evidence type="ECO:0000256" key="7">
    <source>
        <dbReference type="ARBA" id="ARBA00023014"/>
    </source>
</evidence>
<evidence type="ECO:0000256" key="4">
    <source>
        <dbReference type="ARBA" id="ARBA00022763"/>
    </source>
</evidence>
<dbReference type="Gene3D" id="1.10.1670.10">
    <property type="entry name" value="Helix-hairpin-Helix base-excision DNA repair enzymes (C-terminal)"/>
    <property type="match status" value="1"/>
</dbReference>
<proteinExistence type="inferred from homology"/>
<dbReference type="GO" id="GO:0006284">
    <property type="term" value="P:base-excision repair"/>
    <property type="evidence" value="ECO:0007669"/>
    <property type="project" value="InterPro"/>
</dbReference>
<keyword evidence="4" id="KW-0227">DNA damage</keyword>
<keyword evidence="6" id="KW-0408">Iron</keyword>
<protein>
    <submittedName>
        <fullName evidence="11">HhH-GPD family protein</fullName>
    </submittedName>
</protein>
<dbReference type="GO" id="GO:0035485">
    <property type="term" value="F:adenine/guanine mispair binding"/>
    <property type="evidence" value="ECO:0007669"/>
    <property type="project" value="TreeGrafter"/>
</dbReference>
<keyword evidence="3" id="KW-0479">Metal-binding</keyword>
<evidence type="ECO:0000256" key="1">
    <source>
        <dbReference type="ARBA" id="ARBA00001966"/>
    </source>
</evidence>
<dbReference type="InterPro" id="IPR044298">
    <property type="entry name" value="MIG/MutY"/>
</dbReference>
<comment type="cofactor">
    <cofactor evidence="1">
        <name>[4Fe-4S] cluster</name>
        <dbReference type="ChEBI" id="CHEBI:49883"/>
    </cofactor>
</comment>
<dbReference type="GO" id="GO:0034039">
    <property type="term" value="F:8-oxo-7,8-dihydroguanine DNA N-glycosylase activity"/>
    <property type="evidence" value="ECO:0007669"/>
    <property type="project" value="TreeGrafter"/>
</dbReference>
<keyword evidence="5" id="KW-0378">Hydrolase</keyword>
<dbReference type="SUPFAM" id="SSF48150">
    <property type="entry name" value="DNA-glycosylase"/>
    <property type="match status" value="1"/>
</dbReference>
<accession>A7I7M6</accession>
<dbReference type="eggNOG" id="arCOG00462">
    <property type="taxonomic scope" value="Archaea"/>
</dbReference>
<evidence type="ECO:0000256" key="5">
    <source>
        <dbReference type="ARBA" id="ARBA00022801"/>
    </source>
</evidence>
<dbReference type="GO" id="GO:0000701">
    <property type="term" value="F:purine-specific mismatch base pair DNA N-glycosylase activity"/>
    <property type="evidence" value="ECO:0007669"/>
    <property type="project" value="TreeGrafter"/>
</dbReference>
<keyword evidence="9" id="KW-0326">Glycosidase</keyword>
<feature type="domain" description="HhH-GPD" evidence="10">
    <location>
        <begin position="85"/>
        <end position="233"/>
    </location>
</feature>
<dbReference type="KEGG" id="mbn:Mboo_1219"/>
<dbReference type="Proteomes" id="UP000002408">
    <property type="component" value="Chromosome"/>
</dbReference>
<evidence type="ECO:0000313" key="11">
    <source>
        <dbReference type="EMBL" id="ABS55737.1"/>
    </source>
</evidence>
<keyword evidence="8" id="KW-0234">DNA repair</keyword>
<keyword evidence="7" id="KW-0411">Iron-sulfur</keyword>
<dbReference type="InterPro" id="IPR011257">
    <property type="entry name" value="DNA_glycosylase"/>
</dbReference>
<dbReference type="InterPro" id="IPR023170">
    <property type="entry name" value="HhH_base_excis_C"/>
</dbReference>
<dbReference type="STRING" id="456442.Mboo_1219"/>
<organism evidence="11 12">
    <name type="scientific">Methanoregula boonei (strain DSM 21154 / JCM 14090 / 6A8)</name>
    <dbReference type="NCBI Taxonomy" id="456442"/>
    <lineage>
        <taxon>Archaea</taxon>
        <taxon>Methanobacteriati</taxon>
        <taxon>Methanobacteriota</taxon>
        <taxon>Stenosarchaea group</taxon>
        <taxon>Methanomicrobia</taxon>
        <taxon>Methanomicrobiales</taxon>
        <taxon>Methanoregulaceae</taxon>
        <taxon>Methanoregula</taxon>
    </lineage>
</organism>
<dbReference type="GO" id="GO:0051536">
    <property type="term" value="F:iron-sulfur cluster binding"/>
    <property type="evidence" value="ECO:0007669"/>
    <property type="project" value="UniProtKB-KW"/>
</dbReference>
<dbReference type="Gene3D" id="1.10.340.30">
    <property type="entry name" value="Hypothetical protein, domain 2"/>
    <property type="match status" value="1"/>
</dbReference>
<dbReference type="EMBL" id="CP000780">
    <property type="protein sequence ID" value="ABS55737.1"/>
    <property type="molecule type" value="Genomic_DNA"/>
</dbReference>
<dbReference type="CDD" id="cd00056">
    <property type="entry name" value="ENDO3c"/>
    <property type="match status" value="1"/>
</dbReference>
<evidence type="ECO:0000256" key="2">
    <source>
        <dbReference type="ARBA" id="ARBA00008343"/>
    </source>
</evidence>
<evidence type="ECO:0000256" key="6">
    <source>
        <dbReference type="ARBA" id="ARBA00023004"/>
    </source>
</evidence>
<gene>
    <name evidence="11" type="ordered locus">Mboo_1219</name>
</gene>
<dbReference type="SMART" id="SM00478">
    <property type="entry name" value="ENDO3c"/>
    <property type="match status" value="1"/>
</dbReference>
<comment type="similarity">
    <text evidence="2">Belongs to the Nth/MutY family.</text>
</comment>
<sequence length="315" mass="35444">MQQSQFLSSYEKIRTGEMTGAVRKKKSIQSMLDTNDFAFSPDIPTEDEGIQFRNMVLLFYQSRGRHDMLWRHTDDPYRILVSEIMLQQTQVDRVAIKYPEFIAAFPDAAALARAPLADVLAAWQGMGYNRRAVALKKSAEKMVDEFGGTLPGDPAVLATFPGIGPATAASICAFAYNLPVVFIETNIRRVFIHFFFSDADTVTDAEILPLVEQTLDRENPRVWYWALMDLGTELKKKVPNPNRKSAAYVKQAPFAGSDRRIRGLILKYVIAHAPVREKAIVTAVAEDPARIRRILAMLEREGFLAKAKDGFRIAE</sequence>
<dbReference type="GO" id="GO:0006298">
    <property type="term" value="P:mismatch repair"/>
    <property type="evidence" value="ECO:0007669"/>
    <property type="project" value="TreeGrafter"/>
</dbReference>
<dbReference type="GO" id="GO:0046872">
    <property type="term" value="F:metal ion binding"/>
    <property type="evidence" value="ECO:0007669"/>
    <property type="project" value="UniProtKB-KW"/>
</dbReference>
<dbReference type="PANTHER" id="PTHR42944:SF1">
    <property type="entry name" value="ADENINE DNA GLYCOSYLASE"/>
    <property type="match status" value="1"/>
</dbReference>
<dbReference type="HOGENOM" id="CLU_012862_2_0_2"/>
<dbReference type="AlphaFoldDB" id="A7I7M6"/>
<dbReference type="Pfam" id="PF00730">
    <property type="entry name" value="HhH-GPD"/>
    <property type="match status" value="1"/>
</dbReference>